<feature type="binding site" evidence="6">
    <location>
        <begin position="215"/>
        <end position="218"/>
    </location>
    <ligand>
        <name>substrate</name>
    </ligand>
</feature>
<proteinExistence type="predicted"/>
<dbReference type="InterPro" id="IPR000246">
    <property type="entry name" value="Peptidase_T2"/>
</dbReference>
<evidence type="ECO:0000313" key="9">
    <source>
        <dbReference type="Proteomes" id="UP000298216"/>
    </source>
</evidence>
<keyword evidence="1" id="KW-0645">Protease</keyword>
<evidence type="ECO:0000256" key="7">
    <source>
        <dbReference type="PIRSR" id="PIRSR600246-3"/>
    </source>
</evidence>
<dbReference type="OrthoDB" id="9780217at2"/>
<dbReference type="Gene3D" id="3.60.20.30">
    <property type="entry name" value="(Glycosyl)asparaginase"/>
    <property type="match status" value="1"/>
</dbReference>
<feature type="site" description="Cleavage; by autolysis" evidence="7">
    <location>
        <begin position="164"/>
        <end position="165"/>
    </location>
</feature>
<sequence length="306" mass="31080">MDLSPSPQGVWSLALHGGAGVKTGRDYRRAEAALGRLVVLGGQRLAEGAAALDVVEDLTAEMEASGLFVAGRGTSPNALGQVELDASLMDGRDRRSGAVAALQGIARPIRMARCILDAGDAVLMVAEGARALAIEQGLEEVRDLSSWLRTPDGFDAQDLPSGHGTVGAVALDRHGALAAATSTGGTYGAKPGRVGDSAVIGAGTWADDRVAISCTGEGEAFIRANAAADVAARLRYNAAPLNDAAQAVLDAVRALGGDGGLIAIDVTGEIIMPFNTPGMKRACMSSRSPARVGSVGASLRQVGDEV</sequence>
<protein>
    <recommendedName>
        <fullName evidence="4">Isoaspartyl peptidase</fullName>
    </recommendedName>
</protein>
<feature type="active site" description="Nucleophile" evidence="5">
    <location>
        <position position="165"/>
    </location>
</feature>
<gene>
    <name evidence="8" type="ORF">EGY25_03330</name>
</gene>
<comment type="caution">
    <text evidence="8">The sequence shown here is derived from an EMBL/GenBank/DDBJ whole genome shotgun (WGS) entry which is preliminary data.</text>
</comment>
<evidence type="ECO:0000256" key="6">
    <source>
        <dbReference type="PIRSR" id="PIRSR600246-2"/>
    </source>
</evidence>
<dbReference type="Pfam" id="PF01112">
    <property type="entry name" value="Asparaginase_2"/>
    <property type="match status" value="2"/>
</dbReference>
<feature type="binding site" evidence="6">
    <location>
        <begin position="193"/>
        <end position="196"/>
    </location>
    <ligand>
        <name>substrate</name>
    </ligand>
</feature>
<dbReference type="GO" id="GO:0006508">
    <property type="term" value="P:proteolysis"/>
    <property type="evidence" value="ECO:0007669"/>
    <property type="project" value="UniProtKB-KW"/>
</dbReference>
<evidence type="ECO:0000313" key="8">
    <source>
        <dbReference type="EMBL" id="TFW14244.1"/>
    </source>
</evidence>
<dbReference type="SUPFAM" id="SSF56235">
    <property type="entry name" value="N-terminal nucleophile aminohydrolases (Ntn hydrolases)"/>
    <property type="match status" value="1"/>
</dbReference>
<dbReference type="FunFam" id="3.60.20.30:FF:000001">
    <property type="entry name" value="Isoaspartyl peptidase/L-asparaginase"/>
    <property type="match status" value="1"/>
</dbReference>
<evidence type="ECO:0000256" key="3">
    <source>
        <dbReference type="ARBA" id="ARBA00022813"/>
    </source>
</evidence>
<dbReference type="InterPro" id="IPR029055">
    <property type="entry name" value="Ntn_hydrolases_N"/>
</dbReference>
<evidence type="ECO:0000256" key="1">
    <source>
        <dbReference type="ARBA" id="ARBA00022670"/>
    </source>
</evidence>
<reference evidence="8 9" key="1">
    <citation type="submission" date="2019-03" db="EMBL/GenBank/DDBJ databases">
        <title>Draft genome of Brevundimonas sp. a heavy metal resistant soil bacteria.</title>
        <authorList>
            <person name="Soto J."/>
        </authorList>
    </citation>
    <scope>NUCLEOTIDE SEQUENCE [LARGE SCALE GENOMIC DNA]</scope>
    <source>
        <strain evidence="8 9">B-10</strain>
    </source>
</reference>
<evidence type="ECO:0000256" key="4">
    <source>
        <dbReference type="ARBA" id="ARBA00069124"/>
    </source>
</evidence>
<dbReference type="AlphaFoldDB" id="A0A4Y9RYW2"/>
<keyword evidence="9" id="KW-1185">Reference proteome</keyword>
<accession>A0A4Y9RYW2</accession>
<dbReference type="PANTHER" id="PTHR10188">
    <property type="entry name" value="L-ASPARAGINASE"/>
    <property type="match status" value="1"/>
</dbReference>
<dbReference type="Proteomes" id="UP000298216">
    <property type="component" value="Unassembled WGS sequence"/>
</dbReference>
<organism evidence="8 9">
    <name type="scientific">Brevundimonas intermedia</name>
    <dbReference type="NCBI Taxonomy" id="74315"/>
    <lineage>
        <taxon>Bacteria</taxon>
        <taxon>Pseudomonadati</taxon>
        <taxon>Pseudomonadota</taxon>
        <taxon>Alphaproteobacteria</taxon>
        <taxon>Caulobacterales</taxon>
        <taxon>Caulobacteraceae</taxon>
        <taxon>Brevundimonas</taxon>
    </lineage>
</organism>
<dbReference type="GO" id="GO:0016811">
    <property type="term" value="F:hydrolase activity, acting on carbon-nitrogen (but not peptide) bonds, in linear amides"/>
    <property type="evidence" value="ECO:0007669"/>
    <property type="project" value="UniProtKB-ARBA"/>
</dbReference>
<keyword evidence="3" id="KW-0068">Autocatalytic cleavage</keyword>
<dbReference type="PANTHER" id="PTHR10188:SF6">
    <property type="entry name" value="N(4)-(BETA-N-ACETYLGLUCOSAMINYL)-L-ASPARAGINASE"/>
    <property type="match status" value="1"/>
</dbReference>
<keyword evidence="2" id="KW-0378">Hydrolase</keyword>
<evidence type="ECO:0000256" key="2">
    <source>
        <dbReference type="ARBA" id="ARBA00022801"/>
    </source>
</evidence>
<evidence type="ECO:0000256" key="5">
    <source>
        <dbReference type="PIRSR" id="PIRSR600246-1"/>
    </source>
</evidence>
<name>A0A4Y9RYW2_9CAUL</name>
<dbReference type="EMBL" id="SPVH01000002">
    <property type="protein sequence ID" value="TFW14244.1"/>
    <property type="molecule type" value="Genomic_DNA"/>
</dbReference>
<dbReference type="GO" id="GO:0008233">
    <property type="term" value="F:peptidase activity"/>
    <property type="evidence" value="ECO:0007669"/>
    <property type="project" value="UniProtKB-KW"/>
</dbReference>
<dbReference type="RefSeq" id="WP_135193632.1">
    <property type="nucleotide sequence ID" value="NZ_SPVH01000002.1"/>
</dbReference>